<organism evidence="1 2">
    <name type="scientific">Catenovulum maritimum</name>
    <dbReference type="NCBI Taxonomy" id="1513271"/>
    <lineage>
        <taxon>Bacteria</taxon>
        <taxon>Pseudomonadati</taxon>
        <taxon>Pseudomonadota</taxon>
        <taxon>Gammaproteobacteria</taxon>
        <taxon>Alteromonadales</taxon>
        <taxon>Alteromonadaceae</taxon>
        <taxon>Catenovulum</taxon>
    </lineage>
</organism>
<dbReference type="Proteomes" id="UP000037600">
    <property type="component" value="Unassembled WGS sequence"/>
</dbReference>
<accession>A0A0J8JL76</accession>
<dbReference type="NCBIfam" id="NF038050">
    <property type="entry name" value="NrtS"/>
    <property type="match status" value="1"/>
</dbReference>
<evidence type="ECO:0000313" key="1">
    <source>
        <dbReference type="EMBL" id="KMT65311.1"/>
    </source>
</evidence>
<dbReference type="STRING" id="1513271.XM47_09765"/>
<sequence>MSIKTWLAVASDKQIVTRSLKISLIVGSLLTLINQYEIFIGETQITTAQFLKIVLTYMVPYAVSTYAAVSTKLNK</sequence>
<dbReference type="InterPro" id="IPR047700">
    <property type="entry name" value="NrtS-like"/>
</dbReference>
<dbReference type="AlphaFoldDB" id="A0A0J8JL76"/>
<dbReference type="OrthoDB" id="282896at2"/>
<gene>
    <name evidence="1" type="ORF">XM47_09765</name>
</gene>
<keyword evidence="2" id="KW-1185">Reference proteome</keyword>
<dbReference type="RefSeq" id="WP_048692099.1">
    <property type="nucleotide sequence ID" value="NZ_KQ130489.1"/>
</dbReference>
<reference evidence="1 2" key="1">
    <citation type="submission" date="2015-04" db="EMBL/GenBank/DDBJ databases">
        <title>Draft Genome Sequence of the Novel Agar-Digesting Marine Bacterium Q1.</title>
        <authorList>
            <person name="Li Y."/>
            <person name="Li D."/>
            <person name="Chen G."/>
            <person name="Du Z."/>
        </authorList>
    </citation>
    <scope>NUCLEOTIDE SEQUENCE [LARGE SCALE GENOMIC DNA]</scope>
    <source>
        <strain evidence="1 2">Q1</strain>
    </source>
</reference>
<evidence type="ECO:0008006" key="3">
    <source>
        <dbReference type="Google" id="ProtNLM"/>
    </source>
</evidence>
<evidence type="ECO:0000313" key="2">
    <source>
        <dbReference type="Proteomes" id="UP000037600"/>
    </source>
</evidence>
<protein>
    <recommendedName>
        <fullName evidence="3">Phosphoenolpyruvate protein kinase</fullName>
    </recommendedName>
</protein>
<dbReference type="EMBL" id="LAZL01000012">
    <property type="protein sequence ID" value="KMT65311.1"/>
    <property type="molecule type" value="Genomic_DNA"/>
</dbReference>
<comment type="caution">
    <text evidence="1">The sequence shown here is derived from an EMBL/GenBank/DDBJ whole genome shotgun (WGS) entry which is preliminary data.</text>
</comment>
<proteinExistence type="predicted"/>
<name>A0A0J8JL76_9ALTE</name>